<feature type="domain" description="KilA-N DNA-binding" evidence="1">
    <location>
        <begin position="17"/>
        <end position="101"/>
    </location>
</feature>
<dbReference type="EMBL" id="QNQU01000005">
    <property type="protein sequence ID" value="RBQ08985.1"/>
    <property type="molecule type" value="Genomic_DNA"/>
</dbReference>
<dbReference type="AlphaFoldDB" id="A0A366L525"/>
<gene>
    <name evidence="2" type="ORF">DRW42_07190</name>
</gene>
<accession>A0A366L525</accession>
<keyword evidence="3" id="KW-1185">Reference proteome</keyword>
<name>A0A366L525_9SPHI</name>
<dbReference type="RefSeq" id="WP_113948160.1">
    <property type="nucleotide sequence ID" value="NZ_QNQU01000005.1"/>
</dbReference>
<evidence type="ECO:0000313" key="2">
    <source>
        <dbReference type="EMBL" id="RBQ08985.1"/>
    </source>
</evidence>
<dbReference type="InterPro" id="IPR018873">
    <property type="entry name" value="KilA-N_DNA-bd_domain"/>
</dbReference>
<evidence type="ECO:0000313" key="3">
    <source>
        <dbReference type="Proteomes" id="UP000252081"/>
    </source>
</evidence>
<organism evidence="2 3">
    <name type="scientific">Pedobacter miscanthi</name>
    <dbReference type="NCBI Taxonomy" id="2259170"/>
    <lineage>
        <taxon>Bacteria</taxon>
        <taxon>Pseudomonadati</taxon>
        <taxon>Bacteroidota</taxon>
        <taxon>Sphingobacteriia</taxon>
        <taxon>Sphingobacteriales</taxon>
        <taxon>Sphingobacteriaceae</taxon>
        <taxon>Pedobacter</taxon>
    </lineage>
</organism>
<dbReference type="Proteomes" id="UP000252081">
    <property type="component" value="Unassembled WGS sequence"/>
</dbReference>
<dbReference type="OrthoDB" id="9816206at2"/>
<protein>
    <submittedName>
        <fullName evidence="2">ORF6N domain-containing protein</fullName>
    </submittedName>
</protein>
<comment type="caution">
    <text evidence="2">The sequence shown here is derived from an EMBL/GenBank/DDBJ whole genome shotgun (WGS) entry which is preliminary data.</text>
</comment>
<sequence>MENSIEDLITEEAVTGKIYHIRDQKVMLDSDLANLYQVETKQLKRQVKRNLLRFPMDFMFELNDDEQKILRYQFGTLGHGTYSKYGTMAFTEQGVAMLSSVLNSERAIMVNIEIIRIFTKIRHRLQESSTLRMDIERIKNRLSDHDKNLEIVFSYLDELMVSSENEKKPRTRIGFKPDIL</sequence>
<reference evidence="2 3" key="1">
    <citation type="submission" date="2018-07" db="EMBL/GenBank/DDBJ databases">
        <title>A draft genome of a endophytic bacteria, a new species of Pedobacter.</title>
        <authorList>
            <person name="Zhang Z.D."/>
            <person name="Chen Z.J."/>
        </authorList>
    </citation>
    <scope>NUCLEOTIDE SEQUENCE [LARGE SCALE GENOMIC DNA]</scope>
    <source>
        <strain evidence="2 3">RS10</strain>
    </source>
</reference>
<evidence type="ECO:0000259" key="1">
    <source>
        <dbReference type="Pfam" id="PF10543"/>
    </source>
</evidence>
<dbReference type="Pfam" id="PF10543">
    <property type="entry name" value="ORF6N"/>
    <property type="match status" value="1"/>
</dbReference>
<proteinExistence type="predicted"/>